<protein>
    <recommendedName>
        <fullName evidence="3">Carboxylesterase type B domain-containing protein</fullName>
    </recommendedName>
</protein>
<dbReference type="OrthoDB" id="3200163at2759"/>
<accession>A0A2P4S890</accession>
<dbReference type="EMBL" id="PPHD01084764">
    <property type="protein sequence ID" value="POI20342.1"/>
    <property type="molecule type" value="Genomic_DNA"/>
</dbReference>
<name>A0A2P4S890_BAMTH</name>
<gene>
    <name evidence="1" type="ORF">CIB84_015911</name>
</gene>
<evidence type="ECO:0000313" key="2">
    <source>
        <dbReference type="Proteomes" id="UP000237246"/>
    </source>
</evidence>
<feature type="non-terminal residue" evidence="1">
    <location>
        <position position="110"/>
    </location>
</feature>
<reference evidence="1 2" key="1">
    <citation type="submission" date="2018-01" db="EMBL/GenBank/DDBJ databases">
        <title>Comparison of the Chinese Bamboo Partridge and Red Junglefowl genome sequences highlights the importance of demography in genome evolution.</title>
        <authorList>
            <person name="Tiley G.P."/>
            <person name="Kimball R.T."/>
            <person name="Braun E.L."/>
            <person name="Burleigh J.G."/>
        </authorList>
    </citation>
    <scope>NUCLEOTIDE SEQUENCE [LARGE SCALE GENOMIC DNA]</scope>
    <source>
        <strain evidence="1">RTK389</strain>
        <tissue evidence="1">Blood</tissue>
    </source>
</reference>
<dbReference type="InterPro" id="IPR029058">
    <property type="entry name" value="AB_hydrolase_fold"/>
</dbReference>
<evidence type="ECO:0008006" key="3">
    <source>
        <dbReference type="Google" id="ProtNLM"/>
    </source>
</evidence>
<proteinExistence type="predicted"/>
<sequence>MCVLFVVQMMKFPDFTDGLDKEVARQVLQSSFVLFFKGFTSDTVDLVFNEYIGKAESRAQVRDGLLGAIGDHMFVFPAIEVARYHRGNATEEENKLSRAVMKYWTNFARN</sequence>
<organism evidence="1 2">
    <name type="scientific">Bambusicola thoracicus</name>
    <name type="common">Chinese bamboo-partridge</name>
    <name type="synonym">Perdix thoracica</name>
    <dbReference type="NCBI Taxonomy" id="9083"/>
    <lineage>
        <taxon>Eukaryota</taxon>
        <taxon>Metazoa</taxon>
        <taxon>Chordata</taxon>
        <taxon>Craniata</taxon>
        <taxon>Vertebrata</taxon>
        <taxon>Euteleostomi</taxon>
        <taxon>Archelosauria</taxon>
        <taxon>Archosauria</taxon>
        <taxon>Dinosauria</taxon>
        <taxon>Saurischia</taxon>
        <taxon>Theropoda</taxon>
        <taxon>Coelurosauria</taxon>
        <taxon>Aves</taxon>
        <taxon>Neognathae</taxon>
        <taxon>Galloanserae</taxon>
        <taxon>Galliformes</taxon>
        <taxon>Phasianidae</taxon>
        <taxon>Perdicinae</taxon>
        <taxon>Bambusicola</taxon>
    </lineage>
</organism>
<dbReference type="AlphaFoldDB" id="A0A2P4S890"/>
<dbReference type="Proteomes" id="UP000237246">
    <property type="component" value="Unassembled WGS sequence"/>
</dbReference>
<evidence type="ECO:0000313" key="1">
    <source>
        <dbReference type="EMBL" id="POI20342.1"/>
    </source>
</evidence>
<dbReference type="SUPFAM" id="SSF53474">
    <property type="entry name" value="alpha/beta-Hydrolases"/>
    <property type="match status" value="1"/>
</dbReference>
<dbReference type="Gene3D" id="3.40.50.1820">
    <property type="entry name" value="alpha/beta hydrolase"/>
    <property type="match status" value="1"/>
</dbReference>
<comment type="caution">
    <text evidence="1">The sequence shown here is derived from an EMBL/GenBank/DDBJ whole genome shotgun (WGS) entry which is preliminary data.</text>
</comment>
<keyword evidence="2" id="KW-1185">Reference proteome</keyword>